<evidence type="ECO:0000259" key="2">
    <source>
        <dbReference type="Pfam" id="PF10099"/>
    </source>
</evidence>
<proteinExistence type="predicted"/>
<organism evidence="3 5">
    <name type="scientific">Orrella dioscoreae</name>
    <dbReference type="NCBI Taxonomy" id="1851544"/>
    <lineage>
        <taxon>Bacteria</taxon>
        <taxon>Pseudomonadati</taxon>
        <taxon>Pseudomonadota</taxon>
        <taxon>Betaproteobacteria</taxon>
        <taxon>Burkholderiales</taxon>
        <taxon>Alcaligenaceae</taxon>
        <taxon>Orrella</taxon>
    </lineage>
</organism>
<dbReference type="GO" id="GO:0005886">
    <property type="term" value="C:plasma membrane"/>
    <property type="evidence" value="ECO:0007669"/>
    <property type="project" value="InterPro"/>
</dbReference>
<dbReference type="PANTHER" id="PTHR37461">
    <property type="entry name" value="ANTI-SIGMA-K FACTOR RSKA"/>
    <property type="match status" value="1"/>
</dbReference>
<keyword evidence="1" id="KW-0472">Membrane</keyword>
<feature type="domain" description="Anti-sigma K factor RskA C-terminal" evidence="2">
    <location>
        <begin position="113"/>
        <end position="236"/>
    </location>
</feature>
<reference evidence="4 5" key="2">
    <citation type="submission" date="2017-08" db="EMBL/GenBank/DDBJ databases">
        <authorList>
            <person name="de Groot N.N."/>
        </authorList>
    </citation>
    <scope>NUCLEOTIDE SEQUENCE [LARGE SCALE GENOMIC DNA]</scope>
    <source>
        <strain evidence="4">Orrdi1</strain>
    </source>
</reference>
<keyword evidence="5" id="KW-1185">Reference proteome</keyword>
<keyword evidence="1 3" id="KW-0812">Transmembrane</keyword>
<reference evidence="3 5" key="1">
    <citation type="submission" date="2016-06" db="EMBL/GenBank/DDBJ databases">
        <authorList>
            <person name="Kjaerup R.B."/>
            <person name="Dalgaard T.S."/>
            <person name="Juul-Madsen H.R."/>
        </authorList>
    </citation>
    <scope>NUCLEOTIDE SEQUENCE [LARGE SCALE GENOMIC DNA]</scope>
    <source>
        <strain evidence="3">Orrdi1</strain>
    </source>
</reference>
<dbReference type="GO" id="GO:0016989">
    <property type="term" value="F:sigma factor antagonist activity"/>
    <property type="evidence" value="ECO:0007669"/>
    <property type="project" value="TreeGrafter"/>
</dbReference>
<evidence type="ECO:0000313" key="4">
    <source>
        <dbReference type="EMBL" id="SOE51513.1"/>
    </source>
</evidence>
<dbReference type="EMBL" id="LT907988">
    <property type="protein sequence ID" value="SOE51513.1"/>
    <property type="molecule type" value="Genomic_DNA"/>
</dbReference>
<evidence type="ECO:0000313" key="3">
    <source>
        <dbReference type="EMBL" id="SBT23635.1"/>
    </source>
</evidence>
<gene>
    <name evidence="3" type="ORF">ODI_00171</name>
    <name evidence="4" type="ORF">ODI_R3494</name>
</gene>
<dbReference type="STRING" id="1851544.ODI_00171"/>
<dbReference type="InterPro" id="IPR018764">
    <property type="entry name" value="RskA_C"/>
</dbReference>
<dbReference type="RefSeq" id="WP_067748843.1">
    <property type="nucleotide sequence ID" value="NZ_LT907988.1"/>
</dbReference>
<dbReference type="EMBL" id="FLRC01000001">
    <property type="protein sequence ID" value="SBT23635.1"/>
    <property type="molecule type" value="Genomic_DNA"/>
</dbReference>
<sequence>MNTNGTTSPGTDEPEDLHLLAGEYVLGTLDAVQRQSVQARLPHEPALAAAVREWEARLLPLAVLAEPVPPQSALWQRIAGSVDALTRRATAARPGFWHRLWHSLVFWRGLAGAGVAAVLVMGSALMLRSMPPITPQYIVVLAAPQNQAPGWMVQARTDREVNLIPLAAFTVPPDKALEFWTKADDWQGPVSLGLVKPGEPVRIPLDRLPPLEANQLFELTLEPSTGSPTGKPTGPIQFIGRAVKVL</sequence>
<dbReference type="OrthoDB" id="8617430at2"/>
<dbReference type="KEGG" id="odi:ODI_R3494"/>
<dbReference type="AlphaFoldDB" id="A0A1C3JWR6"/>
<feature type="transmembrane region" description="Helical" evidence="1">
    <location>
        <begin position="105"/>
        <end position="127"/>
    </location>
</feature>
<dbReference type="PANTHER" id="PTHR37461:SF1">
    <property type="entry name" value="ANTI-SIGMA-K FACTOR RSKA"/>
    <property type="match status" value="1"/>
</dbReference>
<keyword evidence="1" id="KW-1133">Transmembrane helix</keyword>
<dbReference type="GO" id="GO:0006417">
    <property type="term" value="P:regulation of translation"/>
    <property type="evidence" value="ECO:0007669"/>
    <property type="project" value="TreeGrafter"/>
</dbReference>
<evidence type="ECO:0000313" key="5">
    <source>
        <dbReference type="Proteomes" id="UP000078558"/>
    </source>
</evidence>
<dbReference type="InterPro" id="IPR051474">
    <property type="entry name" value="Anti-sigma-K/W_factor"/>
</dbReference>
<evidence type="ECO:0000256" key="1">
    <source>
        <dbReference type="SAM" id="Phobius"/>
    </source>
</evidence>
<protein>
    <submittedName>
        <fullName evidence="3">Probable transmembrane protein</fullName>
    </submittedName>
</protein>
<name>A0A1C3JWR6_9BURK</name>
<dbReference type="Pfam" id="PF10099">
    <property type="entry name" value="RskA_C"/>
    <property type="match status" value="1"/>
</dbReference>
<accession>A0A1C3JWR6</accession>
<dbReference type="Proteomes" id="UP000078558">
    <property type="component" value="Chromosome I"/>
</dbReference>